<dbReference type="Gene3D" id="1.20.120.220">
    <property type="entry name" value="ATP synthase, F0 complex, subunit A"/>
    <property type="match status" value="1"/>
</dbReference>
<feature type="transmembrane region" description="Helical" evidence="11">
    <location>
        <begin position="164"/>
        <end position="188"/>
    </location>
</feature>
<proteinExistence type="inferred from homology"/>
<dbReference type="GO" id="GO:0005886">
    <property type="term" value="C:plasma membrane"/>
    <property type="evidence" value="ECO:0007669"/>
    <property type="project" value="UniProtKB-SubCell"/>
</dbReference>
<dbReference type="GO" id="GO:0042777">
    <property type="term" value="P:proton motive force-driven plasma membrane ATP synthesis"/>
    <property type="evidence" value="ECO:0007669"/>
    <property type="project" value="TreeGrafter"/>
</dbReference>
<evidence type="ECO:0000313" key="14">
    <source>
        <dbReference type="EMBL" id="QLB64367.1"/>
    </source>
</evidence>
<sequence length="232" mass="24828">MMHSPLTTEPLIHAGPIAITAPVIVTWAIIASLAVVSALLTRRLSLEPSRTQTALELLVETIDAQIRDTMQTGPAPYRSLVGTLFVFVLVANWSSLVPGIEPPTAHLETDAALALVVFFATIVHGVRTRGMRGYLATFAEPTWVMIPLNVVEQITRTFSLVVRLFGNVMSGVFVVGIVLSLAGMLVPIPLMALDLLTGAVQAYIFAVLAMVFIGAAVGEAHLPVHNKQKGQT</sequence>
<evidence type="ECO:0000256" key="2">
    <source>
        <dbReference type="ARBA" id="ARBA00006810"/>
    </source>
</evidence>
<dbReference type="NCBIfam" id="TIGR01131">
    <property type="entry name" value="ATP_synt_6_or_A"/>
    <property type="match status" value="1"/>
</dbReference>
<keyword evidence="16" id="KW-1185">Reference proteome</keyword>
<comment type="similarity">
    <text evidence="2 11 12">Belongs to the ATPase A chain family.</text>
</comment>
<comment type="subcellular location">
    <subcellularLocation>
        <location evidence="11 12">Cell membrane</location>
        <topology evidence="11 12">Multi-pass membrane protein</topology>
    </subcellularLocation>
    <subcellularLocation>
        <location evidence="1">Membrane</location>
        <topology evidence="1">Multi-pass membrane protein</topology>
    </subcellularLocation>
</comment>
<evidence type="ECO:0000256" key="11">
    <source>
        <dbReference type="HAMAP-Rule" id="MF_01393"/>
    </source>
</evidence>
<feature type="transmembrane region" description="Helical" evidence="11">
    <location>
        <begin position="109"/>
        <end position="126"/>
    </location>
</feature>
<name>A0A9Q6WMU6_9BURK</name>
<evidence type="ECO:0000313" key="15">
    <source>
        <dbReference type="Proteomes" id="UP000509548"/>
    </source>
</evidence>
<dbReference type="GO" id="GO:0045259">
    <property type="term" value="C:proton-transporting ATP synthase complex"/>
    <property type="evidence" value="ECO:0007669"/>
    <property type="project" value="UniProtKB-KW"/>
</dbReference>
<protein>
    <recommendedName>
        <fullName evidence="11 12">ATP synthase subunit a</fullName>
    </recommendedName>
    <alternativeName>
        <fullName evidence="11">ATP synthase F0 sector subunit a</fullName>
    </alternativeName>
    <alternativeName>
        <fullName evidence="11">F-ATPase subunit 6</fullName>
    </alternativeName>
</protein>
<keyword evidence="7 11" id="KW-1133">Transmembrane helix</keyword>
<keyword evidence="9 11" id="KW-0472">Membrane</keyword>
<dbReference type="Pfam" id="PF00119">
    <property type="entry name" value="ATP-synt_A"/>
    <property type="match status" value="1"/>
</dbReference>
<reference evidence="14 15" key="1">
    <citation type="journal article" date="2014" name="Genome Announc.">
        <title>Draft Genome Sequence of the Haloacid-Degrading Burkholderia caribensis Strain MBA4.</title>
        <authorList>
            <person name="Pan Y."/>
            <person name="Kong K.F."/>
            <person name="Tsang J.S."/>
        </authorList>
    </citation>
    <scope>NUCLEOTIDE SEQUENCE [LARGE SCALE GENOMIC DNA]</scope>
    <source>
        <strain evidence="14 15">852011</strain>
    </source>
</reference>
<feature type="transmembrane region" description="Helical" evidence="11">
    <location>
        <begin position="200"/>
        <end position="222"/>
    </location>
</feature>
<evidence type="ECO:0000256" key="8">
    <source>
        <dbReference type="ARBA" id="ARBA00023065"/>
    </source>
</evidence>
<evidence type="ECO:0000313" key="13">
    <source>
        <dbReference type="EMBL" id="MEO1755727.1"/>
    </source>
</evidence>
<accession>A0A9Q6WMU6</accession>
<dbReference type="EMBL" id="CP015959">
    <property type="protein sequence ID" value="QLB64367.1"/>
    <property type="molecule type" value="Genomic_DNA"/>
</dbReference>
<keyword evidence="4 11" id="KW-0138">CF(0)</keyword>
<evidence type="ECO:0000256" key="5">
    <source>
        <dbReference type="ARBA" id="ARBA00022692"/>
    </source>
</evidence>
<evidence type="ECO:0000256" key="1">
    <source>
        <dbReference type="ARBA" id="ARBA00004141"/>
    </source>
</evidence>
<dbReference type="NCBIfam" id="NF009955">
    <property type="entry name" value="PRK13421.1"/>
    <property type="match status" value="1"/>
</dbReference>
<dbReference type="GO" id="GO:0046933">
    <property type="term" value="F:proton-transporting ATP synthase activity, rotational mechanism"/>
    <property type="evidence" value="ECO:0007669"/>
    <property type="project" value="UniProtKB-UniRule"/>
</dbReference>
<organism evidence="14 15">
    <name type="scientific">Paraburkholderia caribensis</name>
    <dbReference type="NCBI Taxonomy" id="75105"/>
    <lineage>
        <taxon>Bacteria</taxon>
        <taxon>Pseudomonadati</taxon>
        <taxon>Pseudomonadota</taxon>
        <taxon>Betaproteobacteria</taxon>
        <taxon>Burkholderiales</taxon>
        <taxon>Burkholderiaceae</taxon>
        <taxon>Paraburkholderia</taxon>
    </lineage>
</organism>
<dbReference type="InterPro" id="IPR045082">
    <property type="entry name" value="ATP_syn_F0_a_bact/chloroplast"/>
</dbReference>
<dbReference type="RefSeq" id="WP_060606312.1">
    <property type="nucleotide sequence ID" value="NZ_CADFFM010000004.1"/>
</dbReference>
<dbReference type="Proteomes" id="UP000509548">
    <property type="component" value="Chromosome 2"/>
</dbReference>
<dbReference type="PRINTS" id="PR00123">
    <property type="entry name" value="ATPASEA"/>
</dbReference>
<evidence type="ECO:0000256" key="3">
    <source>
        <dbReference type="ARBA" id="ARBA00022448"/>
    </source>
</evidence>
<keyword evidence="10 11" id="KW-0066">ATP synthesis</keyword>
<dbReference type="AlphaFoldDB" id="A0A9Q6WMU6"/>
<reference evidence="14" key="2">
    <citation type="submission" date="2016-06" db="EMBL/GenBank/DDBJ databases">
        <authorList>
            <person name="Huang P."/>
            <person name="Jiang X."/>
            <person name="Liu X."/>
        </authorList>
    </citation>
    <scope>NUCLEOTIDE SEQUENCE</scope>
    <source>
        <strain evidence="14">852011</strain>
    </source>
</reference>
<dbReference type="SUPFAM" id="SSF81336">
    <property type="entry name" value="F1F0 ATP synthase subunit A"/>
    <property type="match status" value="1"/>
</dbReference>
<evidence type="ECO:0000256" key="7">
    <source>
        <dbReference type="ARBA" id="ARBA00022989"/>
    </source>
</evidence>
<dbReference type="CDD" id="cd00310">
    <property type="entry name" value="ATP-synt_Fo_a_6"/>
    <property type="match status" value="1"/>
</dbReference>
<dbReference type="InterPro" id="IPR000568">
    <property type="entry name" value="ATP_synth_F0_asu"/>
</dbReference>
<dbReference type="PANTHER" id="PTHR42823">
    <property type="entry name" value="ATP SYNTHASE SUBUNIT A, CHLOROPLASTIC"/>
    <property type="match status" value="1"/>
</dbReference>
<dbReference type="InterPro" id="IPR035908">
    <property type="entry name" value="F0_ATP_A_sf"/>
</dbReference>
<evidence type="ECO:0000256" key="4">
    <source>
        <dbReference type="ARBA" id="ARBA00022547"/>
    </source>
</evidence>
<evidence type="ECO:0000256" key="10">
    <source>
        <dbReference type="ARBA" id="ARBA00023310"/>
    </source>
</evidence>
<keyword evidence="8 11" id="KW-0406">Ion transport</keyword>
<keyword evidence="5 11" id="KW-0812">Transmembrane</keyword>
<evidence type="ECO:0000256" key="12">
    <source>
        <dbReference type="RuleBase" id="RU000483"/>
    </source>
</evidence>
<keyword evidence="6 11" id="KW-0375">Hydrogen ion transport</keyword>
<feature type="transmembrane region" description="Helical" evidence="11">
    <location>
        <begin position="77"/>
        <end position="97"/>
    </location>
</feature>
<dbReference type="EMBL" id="JAYLVJ010000019">
    <property type="protein sequence ID" value="MEO1755727.1"/>
    <property type="molecule type" value="Genomic_DNA"/>
</dbReference>
<feature type="transmembrane region" description="Helical" evidence="11">
    <location>
        <begin position="12"/>
        <end position="40"/>
    </location>
</feature>
<gene>
    <name evidence="11" type="primary">atpB</name>
    <name evidence="14" type="ORF">A9O66_17860</name>
    <name evidence="13" type="ORF">VOI32_17520</name>
</gene>
<evidence type="ECO:0000256" key="9">
    <source>
        <dbReference type="ARBA" id="ARBA00023136"/>
    </source>
</evidence>
<keyword evidence="3 11" id="KW-0813">Transport</keyword>
<comment type="function">
    <text evidence="11 12">Key component of the proton channel; it plays a direct role in the translocation of protons across the membrane.</text>
</comment>
<dbReference type="HAMAP" id="MF_01393">
    <property type="entry name" value="ATP_synth_a_bact"/>
    <property type="match status" value="1"/>
</dbReference>
<keyword evidence="11" id="KW-1003">Cell membrane</keyword>
<reference evidence="13 16" key="3">
    <citation type="submission" date="2024-01" db="EMBL/GenBank/DDBJ databases">
        <title>The diversity of rhizobia nodulating Mimosa spp. in eleven states of Brazil covering several biomes is determined by host plant, location, and edaphic factors.</title>
        <authorList>
            <person name="Rouws L."/>
            <person name="Barauna A."/>
            <person name="Beukes C."/>
            <person name="De Faria S.M."/>
            <person name="Gross E."/>
            <person name="Dos Reis Junior F.B."/>
            <person name="Simon M."/>
            <person name="Maluk M."/>
            <person name="Odee D.W."/>
            <person name="Kenicer G."/>
            <person name="Young J.P.W."/>
            <person name="Reis V.M."/>
            <person name="Zilli J."/>
            <person name="James E.K."/>
        </authorList>
    </citation>
    <scope>NUCLEOTIDE SEQUENCE [LARGE SCALE GENOMIC DNA]</scope>
    <source>
        <strain evidence="13 16">JHI1651</strain>
    </source>
</reference>
<evidence type="ECO:0000313" key="16">
    <source>
        <dbReference type="Proteomes" id="UP001462961"/>
    </source>
</evidence>
<evidence type="ECO:0000256" key="6">
    <source>
        <dbReference type="ARBA" id="ARBA00022781"/>
    </source>
</evidence>
<dbReference type="PANTHER" id="PTHR42823:SF3">
    <property type="entry name" value="ATP SYNTHASE SUBUNIT A, CHLOROPLASTIC"/>
    <property type="match status" value="1"/>
</dbReference>
<dbReference type="Proteomes" id="UP001462961">
    <property type="component" value="Unassembled WGS sequence"/>
</dbReference>